<dbReference type="InterPro" id="IPR020846">
    <property type="entry name" value="MFS_dom"/>
</dbReference>
<evidence type="ECO:0000256" key="4">
    <source>
        <dbReference type="SAM" id="Phobius"/>
    </source>
</evidence>
<dbReference type="STRING" id="1333998.M2A_0425"/>
<dbReference type="Gene3D" id="1.20.1250.20">
    <property type="entry name" value="MFS general substrate transporter like domains"/>
    <property type="match status" value="2"/>
</dbReference>
<feature type="domain" description="Major facilitator superfamily (MFS) profile" evidence="5">
    <location>
        <begin position="20"/>
        <end position="419"/>
    </location>
</feature>
<dbReference type="Pfam" id="PF07690">
    <property type="entry name" value="MFS_1"/>
    <property type="match status" value="2"/>
</dbReference>
<feature type="transmembrane region" description="Helical" evidence="4">
    <location>
        <begin position="364"/>
        <end position="387"/>
    </location>
</feature>
<evidence type="ECO:0000313" key="6">
    <source>
        <dbReference type="EMBL" id="GAK43926.1"/>
    </source>
</evidence>
<evidence type="ECO:0000256" key="3">
    <source>
        <dbReference type="ARBA" id="ARBA00023136"/>
    </source>
</evidence>
<comment type="caution">
    <text evidence="6">The sequence shown here is derived from an EMBL/GenBank/DDBJ whole genome shotgun (WGS) entry which is preliminary data.</text>
</comment>
<dbReference type="RefSeq" id="WP_045442447.1">
    <property type="nucleotide sequence ID" value="NZ_BBIO01000002.1"/>
</dbReference>
<organism evidence="6 7">
    <name type="scientific">Tepidicaulis marinus</name>
    <dbReference type="NCBI Taxonomy" id="1333998"/>
    <lineage>
        <taxon>Bacteria</taxon>
        <taxon>Pseudomonadati</taxon>
        <taxon>Pseudomonadota</taxon>
        <taxon>Alphaproteobacteria</taxon>
        <taxon>Hyphomicrobiales</taxon>
        <taxon>Parvibaculaceae</taxon>
        <taxon>Tepidicaulis</taxon>
    </lineage>
</organism>
<evidence type="ECO:0000313" key="7">
    <source>
        <dbReference type="Proteomes" id="UP000028702"/>
    </source>
</evidence>
<feature type="transmembrane region" description="Helical" evidence="4">
    <location>
        <begin position="147"/>
        <end position="166"/>
    </location>
</feature>
<reference evidence="6 7" key="1">
    <citation type="submission" date="2014-07" db="EMBL/GenBank/DDBJ databases">
        <title>Tepidicaulis marinum gen. nov., sp. nov., a novel marine bacterium denitrifying nitrate to nitrous oxide strictly under microaerobic conditions.</title>
        <authorList>
            <person name="Takeuchi M."/>
            <person name="Yamagishi T."/>
            <person name="Kamagata Y."/>
            <person name="Oshima K."/>
            <person name="Hattori M."/>
            <person name="Katayama T."/>
            <person name="Hanada S."/>
            <person name="Tamaki H."/>
            <person name="Marumo K."/>
            <person name="Maeda H."/>
            <person name="Nedachi M."/>
            <person name="Iwasaki W."/>
            <person name="Suwa Y."/>
            <person name="Sakata S."/>
        </authorList>
    </citation>
    <scope>NUCLEOTIDE SEQUENCE [LARGE SCALE GENOMIC DNA]</scope>
    <source>
        <strain evidence="6 7">MA2</strain>
    </source>
</reference>
<keyword evidence="1 4" id="KW-0812">Transmembrane</keyword>
<feature type="transmembrane region" description="Helical" evidence="4">
    <location>
        <begin position="330"/>
        <end position="352"/>
    </location>
</feature>
<gene>
    <name evidence="6" type="ORF">M2A_0425</name>
</gene>
<feature type="transmembrane region" description="Helical" evidence="4">
    <location>
        <begin position="87"/>
        <end position="106"/>
    </location>
</feature>
<keyword evidence="3 4" id="KW-0472">Membrane</keyword>
<feature type="transmembrane region" description="Helical" evidence="4">
    <location>
        <begin position="240"/>
        <end position="263"/>
    </location>
</feature>
<dbReference type="GO" id="GO:0022857">
    <property type="term" value="F:transmembrane transporter activity"/>
    <property type="evidence" value="ECO:0007669"/>
    <property type="project" value="InterPro"/>
</dbReference>
<dbReference type="eggNOG" id="COG2271">
    <property type="taxonomic scope" value="Bacteria"/>
</dbReference>
<dbReference type="Proteomes" id="UP000028702">
    <property type="component" value="Unassembled WGS sequence"/>
</dbReference>
<keyword evidence="2 4" id="KW-1133">Transmembrane helix</keyword>
<proteinExistence type="predicted"/>
<name>A0A081B7A8_9HYPH</name>
<protein>
    <submittedName>
        <fullName evidence="6">Major facilitator transporter</fullName>
    </submittedName>
</protein>
<dbReference type="PANTHER" id="PTHR11360:SF290">
    <property type="entry name" value="MONOCARBOXYLATE MFS PERMEASE"/>
    <property type="match status" value="1"/>
</dbReference>
<feature type="transmembrane region" description="Helical" evidence="4">
    <location>
        <begin position="275"/>
        <end position="294"/>
    </location>
</feature>
<feature type="transmembrane region" description="Helical" evidence="4">
    <location>
        <begin position="112"/>
        <end position="135"/>
    </location>
</feature>
<sequence>MSELRDEVPGKRAPLFYGWYIVAAAFVVMTVSAGLGFYNLGVYLKAFVAERDFAVSVTSAATASFFISSGLTGLVVGAYIEKHDPRWSVLAGAVIASAAMFGVRWVEELWQLYAFHILFGAGYAACALLPCTTLVARWFNEKRSIALSYASTGLSVGGILLTPLSAKLIDIGGIGWAAQWLALIFFIGIVPVSLLVFRPSPASMGLRPDGAAVSRDEKGNALPEAAAEGADFGAAVRSRLFLFMVAAFVFAMMAQVGTIAHLFRLVATRTGSDDTASLAVALMAGSSIAGRLIGGQVLTRLPARPFVLALTLVQGSALVFYAFAQSEAALFAVALLFGTSVGNLLMMQPLIVAEAFGLKAYGRLFSWSQFAMTLGVASGPAMIGFIYEKAGGYQPAFLLMAAASLAAFFCLLAAGSFDVFRKNGWQAPVKKISR</sequence>
<dbReference type="PANTHER" id="PTHR11360">
    <property type="entry name" value="MONOCARBOXYLATE TRANSPORTER"/>
    <property type="match status" value="1"/>
</dbReference>
<dbReference type="InterPro" id="IPR036259">
    <property type="entry name" value="MFS_trans_sf"/>
</dbReference>
<evidence type="ECO:0000259" key="5">
    <source>
        <dbReference type="PROSITE" id="PS50850"/>
    </source>
</evidence>
<feature type="transmembrane region" description="Helical" evidence="4">
    <location>
        <begin position="393"/>
        <end position="414"/>
    </location>
</feature>
<dbReference type="InterPro" id="IPR050327">
    <property type="entry name" value="Proton-linked_MCT"/>
</dbReference>
<dbReference type="EMBL" id="BBIO01000002">
    <property type="protein sequence ID" value="GAK43926.1"/>
    <property type="molecule type" value="Genomic_DNA"/>
</dbReference>
<keyword evidence="7" id="KW-1185">Reference proteome</keyword>
<evidence type="ECO:0000256" key="1">
    <source>
        <dbReference type="ARBA" id="ARBA00022692"/>
    </source>
</evidence>
<feature type="transmembrane region" description="Helical" evidence="4">
    <location>
        <begin position="178"/>
        <end position="197"/>
    </location>
</feature>
<evidence type="ECO:0000256" key="2">
    <source>
        <dbReference type="ARBA" id="ARBA00022989"/>
    </source>
</evidence>
<feature type="transmembrane region" description="Helical" evidence="4">
    <location>
        <begin position="20"/>
        <end position="41"/>
    </location>
</feature>
<dbReference type="SUPFAM" id="SSF103473">
    <property type="entry name" value="MFS general substrate transporter"/>
    <property type="match status" value="1"/>
</dbReference>
<feature type="transmembrane region" description="Helical" evidence="4">
    <location>
        <begin position="53"/>
        <end position="80"/>
    </location>
</feature>
<dbReference type="InterPro" id="IPR011701">
    <property type="entry name" value="MFS"/>
</dbReference>
<dbReference type="PROSITE" id="PS50850">
    <property type="entry name" value="MFS"/>
    <property type="match status" value="1"/>
</dbReference>
<dbReference type="AlphaFoldDB" id="A0A081B7A8"/>
<accession>A0A081B7A8</accession>
<feature type="transmembrane region" description="Helical" evidence="4">
    <location>
        <begin position="306"/>
        <end position="324"/>
    </location>
</feature>